<sequence length="398" mass="44427">MLYISFILSFLINIISTFAFIPTGREFHSSILIDKKLYFSGGVLSAIDVTNELFYLDFSKSFKITNNASIPWVDLTYTNGPLKHSATACIGGNNNDTIFIFGGFPYDDYFVNQFNTSKQQWTNITANGSVPIYREDISCAKFNNGLIAIFSGYINLTYAQNDLWIFNSLTLSWSLSNATNAPSSRFGYSAITLPDDNILYIGGSNPTNNSLYMPMNNLPLYNTKSDTWTSMNISGPTPPARVYFSAILTPDRRIIIFGGRNETVLGDLWILDLATSQWSIGNILNPIADLALYGHTATLMDNYMLISFGSFLNSSLSSRIFMLNVNAFTWVDEFTLTDTTPKVSNSQFSGLMMGAIVSGVISVIIFIGTIIFIYKNYEKFNLYNYLPMTTTKPDDSDL</sequence>
<evidence type="ECO:0000256" key="2">
    <source>
        <dbReference type="ARBA" id="ARBA00022737"/>
    </source>
</evidence>
<dbReference type="Pfam" id="PF24681">
    <property type="entry name" value="Kelch_KLHDC2_KLHL20_DRC7"/>
    <property type="match status" value="1"/>
</dbReference>
<evidence type="ECO:0000313" key="5">
    <source>
        <dbReference type="EMBL" id="KAF0502408.1"/>
    </source>
</evidence>
<dbReference type="Gene3D" id="2.120.10.80">
    <property type="entry name" value="Kelch-type beta propeller"/>
    <property type="match status" value="2"/>
</dbReference>
<protein>
    <submittedName>
        <fullName evidence="5">Galactose oxidase</fullName>
    </submittedName>
</protein>
<keyword evidence="1" id="KW-0880">Kelch repeat</keyword>
<dbReference type="Proteomes" id="UP000439903">
    <property type="component" value="Unassembled WGS sequence"/>
</dbReference>
<feature type="transmembrane region" description="Helical" evidence="3">
    <location>
        <begin position="351"/>
        <end position="374"/>
    </location>
</feature>
<dbReference type="AlphaFoldDB" id="A0A8H4EKD6"/>
<evidence type="ECO:0000256" key="4">
    <source>
        <dbReference type="SAM" id="SignalP"/>
    </source>
</evidence>
<gene>
    <name evidence="5" type="ORF">F8M41_019814</name>
</gene>
<proteinExistence type="predicted"/>
<keyword evidence="3" id="KW-0812">Transmembrane</keyword>
<organism evidence="5 6">
    <name type="scientific">Gigaspora margarita</name>
    <dbReference type="NCBI Taxonomy" id="4874"/>
    <lineage>
        <taxon>Eukaryota</taxon>
        <taxon>Fungi</taxon>
        <taxon>Fungi incertae sedis</taxon>
        <taxon>Mucoromycota</taxon>
        <taxon>Glomeromycotina</taxon>
        <taxon>Glomeromycetes</taxon>
        <taxon>Diversisporales</taxon>
        <taxon>Gigasporaceae</taxon>
        <taxon>Gigaspora</taxon>
    </lineage>
</organism>
<dbReference type="EMBL" id="WTPW01000524">
    <property type="protein sequence ID" value="KAF0502408.1"/>
    <property type="molecule type" value="Genomic_DNA"/>
</dbReference>
<keyword evidence="4" id="KW-0732">Signal</keyword>
<feature type="chain" id="PRO_5034508193" evidence="4">
    <location>
        <begin position="20"/>
        <end position="398"/>
    </location>
</feature>
<dbReference type="SUPFAM" id="SSF117281">
    <property type="entry name" value="Kelch motif"/>
    <property type="match status" value="1"/>
</dbReference>
<comment type="caution">
    <text evidence="5">The sequence shown here is derived from an EMBL/GenBank/DDBJ whole genome shotgun (WGS) entry which is preliminary data.</text>
</comment>
<dbReference type="OrthoDB" id="2368020at2759"/>
<accession>A0A8H4EKD6</accession>
<dbReference type="PANTHER" id="PTHR46093">
    <property type="entry name" value="ACYL-COA-BINDING DOMAIN-CONTAINING PROTEIN 5"/>
    <property type="match status" value="1"/>
</dbReference>
<dbReference type="PANTHER" id="PTHR46093:SF18">
    <property type="entry name" value="FIBRONECTIN TYPE-III DOMAIN-CONTAINING PROTEIN"/>
    <property type="match status" value="1"/>
</dbReference>
<keyword evidence="2" id="KW-0677">Repeat</keyword>
<keyword evidence="3" id="KW-1133">Transmembrane helix</keyword>
<feature type="signal peptide" evidence="4">
    <location>
        <begin position="1"/>
        <end position="19"/>
    </location>
</feature>
<reference evidence="5 6" key="1">
    <citation type="journal article" date="2019" name="Environ. Microbiol.">
        <title>At the nexus of three kingdoms: the genome of the mycorrhizal fungus Gigaspora margarita provides insights into plant, endobacterial and fungal interactions.</title>
        <authorList>
            <person name="Venice F."/>
            <person name="Ghignone S."/>
            <person name="Salvioli di Fossalunga A."/>
            <person name="Amselem J."/>
            <person name="Novero M."/>
            <person name="Xianan X."/>
            <person name="Sedzielewska Toro K."/>
            <person name="Morin E."/>
            <person name="Lipzen A."/>
            <person name="Grigoriev I.V."/>
            <person name="Henrissat B."/>
            <person name="Martin F.M."/>
            <person name="Bonfante P."/>
        </authorList>
    </citation>
    <scope>NUCLEOTIDE SEQUENCE [LARGE SCALE GENOMIC DNA]</scope>
    <source>
        <strain evidence="5 6">BEG34</strain>
    </source>
</reference>
<evidence type="ECO:0000256" key="3">
    <source>
        <dbReference type="SAM" id="Phobius"/>
    </source>
</evidence>
<evidence type="ECO:0000256" key="1">
    <source>
        <dbReference type="ARBA" id="ARBA00022441"/>
    </source>
</evidence>
<keyword evidence="6" id="KW-1185">Reference proteome</keyword>
<keyword evidence="3" id="KW-0472">Membrane</keyword>
<name>A0A8H4EKD6_GIGMA</name>
<dbReference type="InterPro" id="IPR015915">
    <property type="entry name" value="Kelch-typ_b-propeller"/>
</dbReference>
<evidence type="ECO:0000313" key="6">
    <source>
        <dbReference type="Proteomes" id="UP000439903"/>
    </source>
</evidence>